<proteinExistence type="predicted"/>
<name>A0A7S4FWG7_9EUGL</name>
<feature type="region of interest" description="Disordered" evidence="1">
    <location>
        <begin position="1"/>
        <end position="33"/>
    </location>
</feature>
<gene>
    <name evidence="2" type="ORF">EGYM00163_LOCUS28529</name>
</gene>
<protein>
    <submittedName>
        <fullName evidence="2">Uncharacterized protein</fullName>
    </submittedName>
</protein>
<dbReference type="EMBL" id="HBJA01081666">
    <property type="protein sequence ID" value="CAE0817364.1"/>
    <property type="molecule type" value="Transcribed_RNA"/>
</dbReference>
<sequence>MKTAEMSKPFSEREPLHVAATVGTKPEPRGHMARPRCRTITKCNHHKFAAGSKIDNLWFKVTKFEASSGKSGRICRQAPKVESALVMERTVHELCRHSPQDVAGPAVPVTVIK</sequence>
<dbReference type="AlphaFoldDB" id="A0A7S4FWG7"/>
<evidence type="ECO:0000313" key="2">
    <source>
        <dbReference type="EMBL" id="CAE0817364.1"/>
    </source>
</evidence>
<organism evidence="2">
    <name type="scientific">Eutreptiella gymnastica</name>
    <dbReference type="NCBI Taxonomy" id="73025"/>
    <lineage>
        <taxon>Eukaryota</taxon>
        <taxon>Discoba</taxon>
        <taxon>Euglenozoa</taxon>
        <taxon>Euglenida</taxon>
        <taxon>Spirocuta</taxon>
        <taxon>Euglenophyceae</taxon>
        <taxon>Eutreptiales</taxon>
        <taxon>Eutreptiaceae</taxon>
        <taxon>Eutreptiella</taxon>
    </lineage>
</organism>
<reference evidence="2" key="1">
    <citation type="submission" date="2021-01" db="EMBL/GenBank/DDBJ databases">
        <authorList>
            <person name="Corre E."/>
            <person name="Pelletier E."/>
            <person name="Niang G."/>
            <person name="Scheremetjew M."/>
            <person name="Finn R."/>
            <person name="Kale V."/>
            <person name="Holt S."/>
            <person name="Cochrane G."/>
            <person name="Meng A."/>
            <person name="Brown T."/>
            <person name="Cohen L."/>
        </authorList>
    </citation>
    <scope>NUCLEOTIDE SEQUENCE</scope>
    <source>
        <strain evidence="2">CCMP1594</strain>
    </source>
</reference>
<accession>A0A7S4FWG7</accession>
<evidence type="ECO:0000256" key="1">
    <source>
        <dbReference type="SAM" id="MobiDB-lite"/>
    </source>
</evidence>